<evidence type="ECO:0000256" key="8">
    <source>
        <dbReference type="ARBA" id="ARBA00023136"/>
    </source>
</evidence>
<dbReference type="PANTHER" id="PTHR30026:SF20">
    <property type="entry name" value="OUTER MEMBRANE PROTEIN TOLC"/>
    <property type="match status" value="1"/>
</dbReference>
<keyword evidence="4" id="KW-1134">Transmembrane beta strand</keyword>
<keyword evidence="3" id="KW-0813">Transport</keyword>
<evidence type="ECO:0000256" key="13">
    <source>
        <dbReference type="SAM" id="SignalP"/>
    </source>
</evidence>
<evidence type="ECO:0000256" key="1">
    <source>
        <dbReference type="ARBA" id="ARBA00004442"/>
    </source>
</evidence>
<protein>
    <submittedName>
        <fullName evidence="15">Transporter</fullName>
    </submittedName>
</protein>
<organism evidence="15 16">
    <name type="scientific">Cochleicola gelatinilyticus</name>
    <dbReference type="NCBI Taxonomy" id="1763537"/>
    <lineage>
        <taxon>Bacteria</taxon>
        <taxon>Pseudomonadati</taxon>
        <taxon>Bacteroidota</taxon>
        <taxon>Flavobacteriia</taxon>
        <taxon>Flavobacteriales</taxon>
        <taxon>Flavobacteriaceae</taxon>
        <taxon>Cochleicola</taxon>
    </lineage>
</organism>
<dbReference type="SUPFAM" id="SSF56954">
    <property type="entry name" value="Outer membrane efflux proteins (OEP)"/>
    <property type="match status" value="1"/>
</dbReference>
<feature type="domain" description="CUT" evidence="14">
    <location>
        <begin position="401"/>
        <end position="456"/>
    </location>
</feature>
<keyword evidence="13" id="KW-0732">Signal</keyword>
<evidence type="ECO:0000256" key="9">
    <source>
        <dbReference type="ARBA" id="ARBA00023155"/>
    </source>
</evidence>
<keyword evidence="7" id="KW-0238">DNA-binding</keyword>
<evidence type="ECO:0000259" key="14">
    <source>
        <dbReference type="PROSITE" id="PS51042"/>
    </source>
</evidence>
<keyword evidence="11" id="KW-0998">Cell outer membrane</keyword>
<keyword evidence="10" id="KW-0804">Transcription</keyword>
<dbReference type="GO" id="GO:0015288">
    <property type="term" value="F:porin activity"/>
    <property type="evidence" value="ECO:0007669"/>
    <property type="project" value="TreeGrafter"/>
</dbReference>
<evidence type="ECO:0000256" key="6">
    <source>
        <dbReference type="ARBA" id="ARBA00023015"/>
    </source>
</evidence>
<dbReference type="Pfam" id="PF02321">
    <property type="entry name" value="OEP"/>
    <property type="match status" value="2"/>
</dbReference>
<evidence type="ECO:0000256" key="7">
    <source>
        <dbReference type="ARBA" id="ARBA00023125"/>
    </source>
</evidence>
<keyword evidence="12" id="KW-0175">Coiled coil</keyword>
<evidence type="ECO:0000256" key="2">
    <source>
        <dbReference type="ARBA" id="ARBA00007613"/>
    </source>
</evidence>
<proteinExistence type="inferred from homology"/>
<keyword evidence="16" id="KW-1185">Reference proteome</keyword>
<comment type="similarity">
    <text evidence="2">Belongs to the outer membrane factor (OMF) (TC 1.B.17) family.</text>
</comment>
<feature type="chain" id="PRO_5007886073" evidence="13">
    <location>
        <begin position="23"/>
        <end position="456"/>
    </location>
</feature>
<comment type="subcellular location">
    <subcellularLocation>
        <location evidence="1">Cell outer membrane</location>
    </subcellularLocation>
</comment>
<name>A0A167F1A3_9FLAO</name>
<dbReference type="STRING" id="1763537.ULVI_13595"/>
<dbReference type="PANTHER" id="PTHR30026">
    <property type="entry name" value="OUTER MEMBRANE PROTEIN TOLC"/>
    <property type="match status" value="1"/>
</dbReference>
<evidence type="ECO:0000313" key="15">
    <source>
        <dbReference type="EMBL" id="OAB76087.1"/>
    </source>
</evidence>
<keyword evidence="9" id="KW-0371">Homeobox</keyword>
<dbReference type="PROSITE" id="PS51042">
    <property type="entry name" value="CUT"/>
    <property type="match status" value="1"/>
</dbReference>
<comment type="caution">
    <text evidence="15">The sequence shown here is derived from an EMBL/GenBank/DDBJ whole genome shotgun (WGS) entry which is preliminary data.</text>
</comment>
<gene>
    <name evidence="15" type="ORF">ULVI_13595</name>
</gene>
<evidence type="ECO:0000256" key="4">
    <source>
        <dbReference type="ARBA" id="ARBA00022452"/>
    </source>
</evidence>
<dbReference type="GO" id="GO:0015562">
    <property type="term" value="F:efflux transmembrane transporter activity"/>
    <property type="evidence" value="ECO:0007669"/>
    <property type="project" value="InterPro"/>
</dbReference>
<dbReference type="GO" id="GO:0009279">
    <property type="term" value="C:cell outer membrane"/>
    <property type="evidence" value="ECO:0007669"/>
    <property type="project" value="UniProtKB-SubCell"/>
</dbReference>
<evidence type="ECO:0000313" key="16">
    <source>
        <dbReference type="Proteomes" id="UP000077013"/>
    </source>
</evidence>
<evidence type="ECO:0000256" key="10">
    <source>
        <dbReference type="ARBA" id="ARBA00023163"/>
    </source>
</evidence>
<feature type="coiled-coil region" evidence="12">
    <location>
        <begin position="162"/>
        <end position="189"/>
    </location>
</feature>
<dbReference type="InterPro" id="IPR003423">
    <property type="entry name" value="OMP_efflux"/>
</dbReference>
<keyword evidence="6" id="KW-0805">Transcription regulation</keyword>
<dbReference type="GO" id="GO:1990281">
    <property type="term" value="C:efflux pump complex"/>
    <property type="evidence" value="ECO:0007669"/>
    <property type="project" value="TreeGrafter"/>
</dbReference>
<evidence type="ECO:0000256" key="3">
    <source>
        <dbReference type="ARBA" id="ARBA00022448"/>
    </source>
</evidence>
<dbReference type="InterPro" id="IPR051906">
    <property type="entry name" value="TolC-like"/>
</dbReference>
<dbReference type="RefSeq" id="WP_068593343.1">
    <property type="nucleotide sequence ID" value="NZ_LRXL01000052.1"/>
</dbReference>
<accession>A0A167F1A3</accession>
<dbReference type="GO" id="GO:0003677">
    <property type="term" value="F:DNA binding"/>
    <property type="evidence" value="ECO:0007669"/>
    <property type="project" value="UniProtKB-KW"/>
</dbReference>
<feature type="signal peptide" evidence="13">
    <location>
        <begin position="1"/>
        <end position="22"/>
    </location>
</feature>
<evidence type="ECO:0000256" key="11">
    <source>
        <dbReference type="ARBA" id="ARBA00023237"/>
    </source>
</evidence>
<keyword evidence="8" id="KW-0472">Membrane</keyword>
<dbReference type="EMBL" id="LRXL01000052">
    <property type="protein sequence ID" value="OAB76087.1"/>
    <property type="molecule type" value="Genomic_DNA"/>
</dbReference>
<evidence type="ECO:0000256" key="12">
    <source>
        <dbReference type="SAM" id="Coils"/>
    </source>
</evidence>
<dbReference type="Gene3D" id="1.20.1600.10">
    <property type="entry name" value="Outer membrane efflux proteins (OEP)"/>
    <property type="match status" value="1"/>
</dbReference>
<dbReference type="InterPro" id="IPR003350">
    <property type="entry name" value="CUT_dom"/>
</dbReference>
<dbReference type="AlphaFoldDB" id="A0A167F1A3"/>
<sequence length="456" mass="51712">MNNLSIWILTITLCLISSFIVAQENPIVFNTVEETIYYAIKNNNNLESAQIDQEIIQAQIAEVKGRALPQVTGNAGFSDNFSLQEQRLPAEIFGGEPGTTIGVAFGNRYQYTAGVNVQQQLLNFQLFSSVKSTSALAELRKLQTLITTQDLIVNVIQTYIQIQVFNKQIELLQQNYDRTDNLIELSEAKFREGIIRKLDLNQLLVNRSNLKTQIEDAQFGKNQQLRLFKVFLNISMDKEVVLNEKLEDRDPYPLGSELLLEENLEYQQLDQSVKLSIIDQKLVKSEYLPTLSANFGYNYLGQSNEAVDFDPEVYQGQWSGTWGLSANIPVFDGFQRRNRLKQKEFATKQLELDRETLRLNIEKEYGDALEQLTLSNSQIQSQKTNMDLAQENYDGIKTSYNEGVANLTELLDSEFALRQAQSNYLNALLQAKVAEVTLLKSSGTLSKLIANPTTDN</sequence>
<evidence type="ECO:0000256" key="5">
    <source>
        <dbReference type="ARBA" id="ARBA00022692"/>
    </source>
</evidence>
<keyword evidence="5" id="KW-0812">Transmembrane</keyword>
<dbReference type="Proteomes" id="UP000077013">
    <property type="component" value="Unassembled WGS sequence"/>
</dbReference>
<dbReference type="OrthoDB" id="367883at2"/>
<reference evidence="15 16" key="1">
    <citation type="submission" date="2016-02" db="EMBL/GenBank/DDBJ databases">
        <title>Ulvibacter sp. LPB0005, isolated from Thais luteostoma.</title>
        <authorList>
            <person name="Shin S.-K."/>
            <person name="Yi H."/>
        </authorList>
    </citation>
    <scope>NUCLEOTIDE SEQUENCE [LARGE SCALE GENOMIC DNA]</scope>
    <source>
        <strain evidence="15 16">LPB0005</strain>
    </source>
</reference>